<name>A0A7J6HND4_CANSA</name>
<dbReference type="Proteomes" id="UP000525078">
    <property type="component" value="Unassembled WGS sequence"/>
</dbReference>
<evidence type="ECO:0000313" key="2">
    <source>
        <dbReference type="Proteomes" id="UP000525078"/>
    </source>
</evidence>
<evidence type="ECO:0000313" key="1">
    <source>
        <dbReference type="EMBL" id="KAF4396777.1"/>
    </source>
</evidence>
<comment type="caution">
    <text evidence="1">The sequence shown here is derived from an EMBL/GenBank/DDBJ whole genome shotgun (WGS) entry which is preliminary data.</text>
</comment>
<dbReference type="EMBL" id="JAATIP010000001">
    <property type="protein sequence ID" value="KAF4396777.1"/>
    <property type="molecule type" value="Genomic_DNA"/>
</dbReference>
<gene>
    <name evidence="1" type="ORF">F8388_004745</name>
</gene>
<dbReference type="AlphaFoldDB" id="A0A7J6HND4"/>
<proteinExistence type="predicted"/>
<accession>A0A7J6HND4</accession>
<reference evidence="1 2" key="1">
    <citation type="journal article" date="2020" name="bioRxiv">
        <title>Sequence and annotation of 42 cannabis genomes reveals extensive copy number variation in cannabinoid synthesis and pathogen resistance genes.</title>
        <authorList>
            <person name="Mckernan K.J."/>
            <person name="Helbert Y."/>
            <person name="Kane L.T."/>
            <person name="Ebling H."/>
            <person name="Zhang L."/>
            <person name="Liu B."/>
            <person name="Eaton Z."/>
            <person name="Mclaughlin S."/>
            <person name="Kingan S."/>
            <person name="Baybayan P."/>
            <person name="Concepcion G."/>
            <person name="Jordan M."/>
            <person name="Riva A."/>
            <person name="Barbazuk W."/>
            <person name="Harkins T."/>
        </authorList>
    </citation>
    <scope>NUCLEOTIDE SEQUENCE [LARGE SCALE GENOMIC DNA]</scope>
    <source>
        <strain evidence="2">cv. Jamaican Lion 4</strain>
        <tissue evidence="1">Leaf</tissue>
    </source>
</reference>
<organism evidence="1 2">
    <name type="scientific">Cannabis sativa</name>
    <name type="common">Hemp</name>
    <name type="synonym">Marijuana</name>
    <dbReference type="NCBI Taxonomy" id="3483"/>
    <lineage>
        <taxon>Eukaryota</taxon>
        <taxon>Viridiplantae</taxon>
        <taxon>Streptophyta</taxon>
        <taxon>Embryophyta</taxon>
        <taxon>Tracheophyta</taxon>
        <taxon>Spermatophyta</taxon>
        <taxon>Magnoliopsida</taxon>
        <taxon>eudicotyledons</taxon>
        <taxon>Gunneridae</taxon>
        <taxon>Pentapetalae</taxon>
        <taxon>rosids</taxon>
        <taxon>fabids</taxon>
        <taxon>Rosales</taxon>
        <taxon>Cannabaceae</taxon>
        <taxon>Cannabis</taxon>
    </lineage>
</organism>
<protein>
    <submittedName>
        <fullName evidence="1">Uncharacterized protein</fullName>
    </submittedName>
</protein>
<sequence length="66" mass="7574">MLFCNYRKLLLLLEWSHRETCVETLGLCLSLIFSHSDVVGVSCGEPAGTFSSLYFFFVRTNRSKFC</sequence>